<name>C5KAT7_PERM5</name>
<dbReference type="EMBL" id="GG671811">
    <property type="protein sequence ID" value="EER18263.1"/>
    <property type="molecule type" value="Genomic_DNA"/>
</dbReference>
<reference evidence="2 3" key="1">
    <citation type="submission" date="2008-07" db="EMBL/GenBank/DDBJ databases">
        <authorList>
            <person name="El-Sayed N."/>
            <person name="Caler E."/>
            <person name="Inman J."/>
            <person name="Amedeo P."/>
            <person name="Hass B."/>
            <person name="Wortman J."/>
        </authorList>
    </citation>
    <scope>NUCLEOTIDE SEQUENCE [LARGE SCALE GENOMIC DNA]</scope>
    <source>
        <strain evidence="3">ATCC 50983 / TXsc</strain>
    </source>
</reference>
<organism evidence="3">
    <name type="scientific">Perkinsus marinus (strain ATCC 50983 / TXsc)</name>
    <dbReference type="NCBI Taxonomy" id="423536"/>
    <lineage>
        <taxon>Eukaryota</taxon>
        <taxon>Sar</taxon>
        <taxon>Alveolata</taxon>
        <taxon>Perkinsozoa</taxon>
        <taxon>Perkinsea</taxon>
        <taxon>Perkinsida</taxon>
        <taxon>Perkinsidae</taxon>
        <taxon>Perkinsus</taxon>
    </lineage>
</organism>
<evidence type="ECO:0000313" key="2">
    <source>
        <dbReference type="EMBL" id="EER18263.1"/>
    </source>
</evidence>
<evidence type="ECO:0000256" key="1">
    <source>
        <dbReference type="SAM" id="MobiDB-lite"/>
    </source>
</evidence>
<dbReference type="InParanoid" id="C5KAT7"/>
<protein>
    <submittedName>
        <fullName evidence="2">Uncharacterized protein</fullName>
    </submittedName>
</protein>
<feature type="region of interest" description="Disordered" evidence="1">
    <location>
        <begin position="198"/>
        <end position="219"/>
    </location>
</feature>
<dbReference type="Proteomes" id="UP000007800">
    <property type="component" value="Unassembled WGS sequence"/>
</dbReference>
<dbReference type="OrthoDB" id="10630416at2759"/>
<keyword evidence="3" id="KW-1185">Reference proteome</keyword>
<sequence>MVAGCPPSVLADIGCIVDGDLASSSCQALVCDGKAVADFVTSCTHILVCAPLYSTVYAAVFNSVIATFDTTMATAAVGAGGGVPAITESDNHPGFSYPDSGPYGRAQPNDAESTDEFETQLENAVAEGRDRIERQTRRRGRPATASCGSSGTIRSRPATAAHHDRSDTASTKKSLRDCHSASTNAFEDVLDYYNSAKRASSRERLPPSSTNAKKMRRPASAVCLRGDPHRCCPTADRLLVGSAKSLRRPVSASSKVFGVARSMSAVPKSLEGTSLSRVQSGALRRCPGVPGIRPGISLDRSKSSAEYIRMYEAKQREEQLRLAALIEKTNHEAEFALLRKMAEVNRILQSERDTGEAIVYKMLETPVKGEKIGCYVGSQLVGKLSVDAFERKYKALMSSKTNTNLAPAGNSPTIDKSALVQTRLSPAEQANRQSEIRKILIQTMRLTSKLREQLKVVKESNPHARRLFEAVRRFLQSPAVVPRKVSDWEEGQLMAMISSVKNPPHGSFQVTKWEVSTDLEGLGSTRGQMLQLLGTEHLLEWDQIFALLREDSELNAGKGPSVSTLEVASLCILANSRLDAHSKLTTLLSLFDWDDAKAFAEADLVLTAQTTISVLRKGMRKLVSRGGPMVLDMISISESRPSSREDASETTDDGEEVAAVGAYALDARQSPHGNEDGGRTSRTAVNTLTTLEGQLRLAWLYRSAVISTLKQQLDAVVDYPSGAALVCVEVLGSLERDVISAEGNAVALLRGALATLSEVVAEEASADELLVETARAVLDAALLRRAAVDTPLQQSTPTREADEARARGLDLAVAKLEDLLHRVADDTTGASLSKWIRADIEAVSPHTGGYQCNVRRRVVQTFMRLRADEKTVLEGVLAAIKVLGDEVRRKQESKAGNVGQSDDHLSQKIETACLTVFTECSLDAALDEASTASLSISAASAFGFGSDAFSMNPFKVVDVLREMLTRMESLAGLGLEDAVAKMKSFELDGDRSAPGHADRGKKFTIRAKQAACANGWPSSEGFEEVLESLSRRPPKTADVKKAIVDDLVDVLRGHSGEDPVVVARRHCHRRLCRAHRVVYELLALGLLAEPLNPIADSRLAAAIPPPFRGAGSPTVIFDSARRVRCGRHAQMAWFVGALNVSALLENERLGRPLEAVSVSRRAGEAKLLQALCERKLMELLGGLTELVEEMQDCKIAALEQYIEDCFTQDLGRSEVLSPDVTRKVRQMSSSGRGIEEVECPPELHTWGREAFDAIQGPEGFPRGRAVATALCPSDDDQTFREFGTALRWWVTALSRQLELALVFAEAGLEREGSEQGELEETFKGKVSDAVLRYMEVVGAVMEDLPAGLIDGNTANIGHEESCGGRCGSAR</sequence>
<dbReference type="RefSeq" id="XP_002786467.1">
    <property type="nucleotide sequence ID" value="XM_002786421.1"/>
</dbReference>
<feature type="region of interest" description="Disordered" evidence="1">
    <location>
        <begin position="89"/>
        <end position="177"/>
    </location>
</feature>
<evidence type="ECO:0000313" key="3">
    <source>
        <dbReference type="Proteomes" id="UP000007800"/>
    </source>
</evidence>
<gene>
    <name evidence="2" type="ORF">Pmar_PMAR005168</name>
</gene>
<accession>C5KAT7</accession>
<proteinExistence type="predicted"/>
<dbReference type="GeneID" id="9048917"/>